<accession>A0A3E3IE31</accession>
<sequence length="228" mass="25944">MPKLIKLYHGSDKIVERPELGKGSAKNDYGQGFYCTMHYELACEWASKNEAVNGYANEYELDLSGLKVLDLSDPAYNILNWITLLIQNRTFTSTAPISKQAQAYLIENFSIDVSDYDVIKGYRADDSYFSFAKDFVNNTISVQQLAKAMKLGKLGIQYMLRTEKAFANLTYVGAQEVDWTIYHAKYLKRDLKARSDYSKSRADLTIDSNELYVLDIIRGGIKHGDPRL</sequence>
<dbReference type="RefSeq" id="WP_117547018.1">
    <property type="nucleotide sequence ID" value="NZ_QVME01000014.1"/>
</dbReference>
<dbReference type="EMBL" id="QVME01000014">
    <property type="protein sequence ID" value="RGE65328.1"/>
    <property type="molecule type" value="Genomic_DNA"/>
</dbReference>
<dbReference type="AlphaFoldDB" id="A0A3E3IE31"/>
<reference evidence="1 2" key="1">
    <citation type="submission" date="2018-08" db="EMBL/GenBank/DDBJ databases">
        <title>A genome reference for cultivated species of the human gut microbiota.</title>
        <authorList>
            <person name="Zou Y."/>
            <person name="Xue W."/>
            <person name="Luo G."/>
        </authorList>
    </citation>
    <scope>NUCLEOTIDE SEQUENCE [LARGE SCALE GENOMIC DNA]</scope>
    <source>
        <strain evidence="1 2">TF05-12AC</strain>
    </source>
</reference>
<evidence type="ECO:0000313" key="1">
    <source>
        <dbReference type="EMBL" id="RGE65328.1"/>
    </source>
</evidence>
<comment type="caution">
    <text evidence="1">The sequence shown here is derived from an EMBL/GenBank/DDBJ whole genome shotgun (WGS) entry which is preliminary data.</text>
</comment>
<organism evidence="1 2">
    <name type="scientific">Anaerotruncus colihominis</name>
    <dbReference type="NCBI Taxonomy" id="169435"/>
    <lineage>
        <taxon>Bacteria</taxon>
        <taxon>Bacillati</taxon>
        <taxon>Bacillota</taxon>
        <taxon>Clostridia</taxon>
        <taxon>Eubacteriales</taxon>
        <taxon>Oscillospiraceae</taxon>
        <taxon>Anaerotruncus</taxon>
    </lineage>
</organism>
<protein>
    <submittedName>
        <fullName evidence="1">DUF3990 domain-containing protein</fullName>
    </submittedName>
</protein>
<name>A0A3E3IE31_9FIRM</name>
<dbReference type="InterPro" id="IPR025051">
    <property type="entry name" value="DUF3990"/>
</dbReference>
<proteinExistence type="predicted"/>
<dbReference type="Proteomes" id="UP000260828">
    <property type="component" value="Unassembled WGS sequence"/>
</dbReference>
<evidence type="ECO:0000313" key="2">
    <source>
        <dbReference type="Proteomes" id="UP000260828"/>
    </source>
</evidence>
<gene>
    <name evidence="1" type="ORF">DXC40_17420</name>
</gene>
<dbReference type="Pfam" id="PF13151">
    <property type="entry name" value="DUF3990"/>
    <property type="match status" value="1"/>
</dbReference>